<protein>
    <recommendedName>
        <fullName evidence="6">RNA polymerase sigma factor SigI</fullName>
    </recommendedName>
</protein>
<keyword evidence="1 6" id="KW-0963">Cytoplasm</keyword>
<comment type="similarity">
    <text evidence="6">Belongs to the sigma-70 factor family. SigI subfamily.</text>
</comment>
<evidence type="ECO:0000313" key="9">
    <source>
        <dbReference type="Proteomes" id="UP000256869"/>
    </source>
</evidence>
<sequence length="272" mass="31685">MWGERVLLVLFKKWLNPSGKATRVPTEETLPERQVERIQNGDQELRNELIRQYHPYILKTTSRFFRRYVDPKLDDAYSIALAAFDEAITRFSPDGGRLFLGFAETVITRRLIDFVRQESRHASVVPYSAFDSSSDDEEGTTNRVEVVQAMQAFDQERSAEERKLEITALSEEMTLYGISFDDLVDHSPRHQDSRKTLLRMGRRLASEETMFRFLTEKRQLPIKELCEAEQVSRKTAERHRKYLIAVSLIAYGTYPFLQEYIGLDQDGKEETS</sequence>
<keyword evidence="9" id="KW-1185">Reference proteome</keyword>
<evidence type="ECO:0000256" key="2">
    <source>
        <dbReference type="ARBA" id="ARBA00023015"/>
    </source>
</evidence>
<evidence type="ECO:0000256" key="6">
    <source>
        <dbReference type="HAMAP-Rule" id="MF_02064"/>
    </source>
</evidence>
<dbReference type="NCBIfam" id="TIGR02895">
    <property type="entry name" value="spore_sigI"/>
    <property type="match status" value="1"/>
</dbReference>
<dbReference type="InterPro" id="IPR013325">
    <property type="entry name" value="RNA_pol_sigma_r2"/>
</dbReference>
<dbReference type="PANTHER" id="PTHR30385:SF6">
    <property type="entry name" value="RNA POLYMERASE SIGMA FACTOR SIGI"/>
    <property type="match status" value="1"/>
</dbReference>
<dbReference type="GO" id="GO:0005737">
    <property type="term" value="C:cytoplasm"/>
    <property type="evidence" value="ECO:0007669"/>
    <property type="project" value="UniProtKB-SubCell"/>
</dbReference>
<accession>A0A3D9IPV7</accession>
<dbReference type="EMBL" id="QRDY01000003">
    <property type="protein sequence ID" value="RED63814.1"/>
    <property type="molecule type" value="Genomic_DNA"/>
</dbReference>
<name>A0A3D9IPV7_9BACL</name>
<keyword evidence="3 6" id="KW-0731">Sigma factor</keyword>
<dbReference type="GO" id="GO:0006352">
    <property type="term" value="P:DNA-templated transcription initiation"/>
    <property type="evidence" value="ECO:0007669"/>
    <property type="project" value="UniProtKB-UniRule"/>
</dbReference>
<comment type="subcellular location">
    <subcellularLocation>
        <location evidence="6">Cytoplasm</location>
    </subcellularLocation>
</comment>
<keyword evidence="4 6" id="KW-0238">DNA-binding</keyword>
<dbReference type="Proteomes" id="UP000256869">
    <property type="component" value="Unassembled WGS sequence"/>
</dbReference>
<dbReference type="InterPro" id="IPR014244">
    <property type="entry name" value="RNA_pol_sigma-I"/>
</dbReference>
<keyword evidence="5 6" id="KW-0804">Transcription</keyword>
<proteinExistence type="inferred from homology"/>
<dbReference type="Pfam" id="PF04542">
    <property type="entry name" value="Sigma70_r2"/>
    <property type="match status" value="1"/>
</dbReference>
<dbReference type="GO" id="GO:0016987">
    <property type="term" value="F:sigma factor activity"/>
    <property type="evidence" value="ECO:0007669"/>
    <property type="project" value="UniProtKB-UniRule"/>
</dbReference>
<dbReference type="PANTHER" id="PTHR30385">
    <property type="entry name" value="SIGMA FACTOR F FLAGELLAR"/>
    <property type="match status" value="1"/>
</dbReference>
<gene>
    <name evidence="6" type="primary">sigI</name>
    <name evidence="8" type="ORF">DFP95_10354</name>
</gene>
<dbReference type="PIRSF" id="PIRSF038953">
    <property type="entry name" value="SigI"/>
    <property type="match status" value="1"/>
</dbReference>
<evidence type="ECO:0000256" key="4">
    <source>
        <dbReference type="ARBA" id="ARBA00023125"/>
    </source>
</evidence>
<keyword evidence="6" id="KW-0346">Stress response</keyword>
<evidence type="ECO:0000256" key="1">
    <source>
        <dbReference type="ARBA" id="ARBA00022490"/>
    </source>
</evidence>
<keyword evidence="2 6" id="KW-0805">Transcription regulation</keyword>
<evidence type="ECO:0000256" key="3">
    <source>
        <dbReference type="ARBA" id="ARBA00023082"/>
    </source>
</evidence>
<dbReference type="Gene3D" id="1.10.1740.10">
    <property type="match status" value="1"/>
</dbReference>
<organism evidence="8 9">
    <name type="scientific">Cohnella lupini</name>
    <dbReference type="NCBI Taxonomy" id="1294267"/>
    <lineage>
        <taxon>Bacteria</taxon>
        <taxon>Bacillati</taxon>
        <taxon>Bacillota</taxon>
        <taxon>Bacilli</taxon>
        <taxon>Bacillales</taxon>
        <taxon>Paenibacillaceae</taxon>
        <taxon>Cohnella</taxon>
    </lineage>
</organism>
<feature type="DNA-binding region" description="H-T-H motif" evidence="6">
    <location>
        <begin position="222"/>
        <end position="241"/>
    </location>
</feature>
<comment type="subunit">
    <text evidence="6">Interacts with RsgI.</text>
</comment>
<feature type="domain" description="RNA polymerase sigma-70 region 2" evidence="7">
    <location>
        <begin position="49"/>
        <end position="120"/>
    </location>
</feature>
<feature type="short sequence motif" description="Polymerase core binding" evidence="6">
    <location>
        <begin position="75"/>
        <end position="88"/>
    </location>
</feature>
<dbReference type="HAMAP" id="MF_02064">
    <property type="entry name" value="Sigma70_SigI"/>
    <property type="match status" value="1"/>
</dbReference>
<dbReference type="InterPro" id="IPR007627">
    <property type="entry name" value="RNA_pol_sigma70_r2"/>
</dbReference>
<evidence type="ECO:0000256" key="5">
    <source>
        <dbReference type="ARBA" id="ARBA00023163"/>
    </source>
</evidence>
<dbReference type="AlphaFoldDB" id="A0A3D9IPV7"/>
<dbReference type="GO" id="GO:0003677">
    <property type="term" value="F:DNA binding"/>
    <property type="evidence" value="ECO:0007669"/>
    <property type="project" value="UniProtKB-UniRule"/>
</dbReference>
<comment type="activity regulation">
    <text evidence="6">Negatively regulated by the anti-sigma-I factor RsgI.</text>
</comment>
<evidence type="ECO:0000259" key="7">
    <source>
        <dbReference type="Pfam" id="PF04542"/>
    </source>
</evidence>
<comment type="caution">
    <text evidence="8">The sequence shown here is derived from an EMBL/GenBank/DDBJ whole genome shotgun (WGS) entry which is preliminary data.</text>
</comment>
<reference evidence="8 9" key="1">
    <citation type="submission" date="2018-07" db="EMBL/GenBank/DDBJ databases">
        <title>Genomic Encyclopedia of Type Strains, Phase III (KMG-III): the genomes of soil and plant-associated and newly described type strains.</title>
        <authorList>
            <person name="Whitman W."/>
        </authorList>
    </citation>
    <scope>NUCLEOTIDE SEQUENCE [LARGE SCALE GENOMIC DNA]</scope>
    <source>
        <strain evidence="8 9">CECT 8236</strain>
    </source>
</reference>
<dbReference type="SUPFAM" id="SSF88946">
    <property type="entry name" value="Sigma2 domain of RNA polymerase sigma factors"/>
    <property type="match status" value="1"/>
</dbReference>
<comment type="function">
    <text evidence="6">Sigma factors are initiation factors that promote the attachment of RNA polymerase to specific initiation sites and are then released.</text>
</comment>
<evidence type="ECO:0000313" key="8">
    <source>
        <dbReference type="EMBL" id="RED63814.1"/>
    </source>
</evidence>